<accession>A0A1Y2A9E3</accession>
<evidence type="ECO:0000256" key="2">
    <source>
        <dbReference type="SAM" id="MobiDB-lite"/>
    </source>
</evidence>
<comment type="caution">
    <text evidence="3">The sequence shown here is derived from an EMBL/GenBank/DDBJ whole genome shotgun (WGS) entry which is preliminary data.</text>
</comment>
<feature type="coiled-coil region" evidence="1">
    <location>
        <begin position="187"/>
        <end position="214"/>
    </location>
</feature>
<dbReference type="AlphaFoldDB" id="A0A1Y2A9E3"/>
<protein>
    <submittedName>
        <fullName evidence="3">Uncharacterized protein</fullName>
    </submittedName>
</protein>
<feature type="region of interest" description="Disordered" evidence="2">
    <location>
        <begin position="1"/>
        <end position="101"/>
    </location>
</feature>
<sequence>MADPEASTPTKTLDHSAPQTPASEALETPVADAPQEEPSSLTPPTQSSSVHASLPQSPTQEEPQNSIPTPTSNPSETSIPTLNEVSPQVESRPEPPAGSLPQFYTERAENLKTKLGDLFQQLSQTDHHDVHGSYAGVYSFSIGIRFFRWPFQGEKRGRSGTFRHFGGRAISVSGDKEEEGLDLKDDIDQLRGLIAGVREELDELECALRLERKVRNCPFGWVRDAWRWMKDRNAGLRSGQKGEK</sequence>
<feature type="compositionally biased region" description="Polar residues" evidence="2">
    <location>
        <begin position="7"/>
        <end position="22"/>
    </location>
</feature>
<evidence type="ECO:0000313" key="4">
    <source>
        <dbReference type="Proteomes" id="UP000193144"/>
    </source>
</evidence>
<keyword evidence="4" id="KW-1185">Reference proteome</keyword>
<feature type="compositionally biased region" description="Polar residues" evidence="2">
    <location>
        <begin position="50"/>
        <end position="89"/>
    </location>
</feature>
<feature type="compositionally biased region" description="Low complexity" evidence="2">
    <location>
        <begin position="38"/>
        <end position="49"/>
    </location>
</feature>
<proteinExistence type="predicted"/>
<dbReference type="EMBL" id="MCFA01000003">
    <property type="protein sequence ID" value="ORY19139.1"/>
    <property type="molecule type" value="Genomic_DNA"/>
</dbReference>
<evidence type="ECO:0000313" key="3">
    <source>
        <dbReference type="EMBL" id="ORY19139.1"/>
    </source>
</evidence>
<name>A0A1Y2A9E3_9PLEO</name>
<evidence type="ECO:0000256" key="1">
    <source>
        <dbReference type="SAM" id="Coils"/>
    </source>
</evidence>
<dbReference type="Proteomes" id="UP000193144">
    <property type="component" value="Unassembled WGS sequence"/>
</dbReference>
<organism evidence="3 4">
    <name type="scientific">Clohesyomyces aquaticus</name>
    <dbReference type="NCBI Taxonomy" id="1231657"/>
    <lineage>
        <taxon>Eukaryota</taxon>
        <taxon>Fungi</taxon>
        <taxon>Dikarya</taxon>
        <taxon>Ascomycota</taxon>
        <taxon>Pezizomycotina</taxon>
        <taxon>Dothideomycetes</taxon>
        <taxon>Pleosporomycetidae</taxon>
        <taxon>Pleosporales</taxon>
        <taxon>Lindgomycetaceae</taxon>
        <taxon>Clohesyomyces</taxon>
    </lineage>
</organism>
<gene>
    <name evidence="3" type="ORF">BCR34DRAFT_595581</name>
</gene>
<keyword evidence="1" id="KW-0175">Coiled coil</keyword>
<reference evidence="3 4" key="1">
    <citation type="submission" date="2016-07" db="EMBL/GenBank/DDBJ databases">
        <title>Pervasive Adenine N6-methylation of Active Genes in Fungi.</title>
        <authorList>
            <consortium name="DOE Joint Genome Institute"/>
            <person name="Mondo S.J."/>
            <person name="Dannebaum R.O."/>
            <person name="Kuo R.C."/>
            <person name="Labutti K."/>
            <person name="Haridas S."/>
            <person name="Kuo A."/>
            <person name="Salamov A."/>
            <person name="Ahrendt S.R."/>
            <person name="Lipzen A."/>
            <person name="Sullivan W."/>
            <person name="Andreopoulos W.B."/>
            <person name="Clum A."/>
            <person name="Lindquist E."/>
            <person name="Daum C."/>
            <person name="Ramamoorthy G.K."/>
            <person name="Gryganskyi A."/>
            <person name="Culley D."/>
            <person name="Magnuson J.K."/>
            <person name="James T.Y."/>
            <person name="O'Malley M.A."/>
            <person name="Stajich J.E."/>
            <person name="Spatafora J.W."/>
            <person name="Visel A."/>
            <person name="Grigoriev I.V."/>
        </authorList>
    </citation>
    <scope>NUCLEOTIDE SEQUENCE [LARGE SCALE GENOMIC DNA]</scope>
    <source>
        <strain evidence="3 4">CBS 115471</strain>
    </source>
</reference>